<name>A0A3N2CY87_9ACTN</name>
<evidence type="ECO:0000256" key="1">
    <source>
        <dbReference type="ARBA" id="ARBA00004141"/>
    </source>
</evidence>
<evidence type="ECO:0000313" key="6">
    <source>
        <dbReference type="EMBL" id="ROR92500.1"/>
    </source>
</evidence>
<dbReference type="Pfam" id="PF01040">
    <property type="entry name" value="UbiA"/>
    <property type="match status" value="1"/>
</dbReference>
<feature type="transmembrane region" description="Helical" evidence="5">
    <location>
        <begin position="178"/>
        <end position="201"/>
    </location>
</feature>
<evidence type="ECO:0000256" key="2">
    <source>
        <dbReference type="ARBA" id="ARBA00022692"/>
    </source>
</evidence>
<gene>
    <name evidence="6" type="ORF">EDD33_3391</name>
</gene>
<keyword evidence="4 5" id="KW-0472">Membrane</keyword>
<evidence type="ECO:0000313" key="7">
    <source>
        <dbReference type="Proteomes" id="UP000281738"/>
    </source>
</evidence>
<comment type="subcellular location">
    <subcellularLocation>
        <location evidence="1">Membrane</location>
        <topology evidence="1">Multi-pass membrane protein</topology>
    </subcellularLocation>
</comment>
<feature type="transmembrane region" description="Helical" evidence="5">
    <location>
        <begin position="29"/>
        <end position="47"/>
    </location>
</feature>
<sequence length="249" mass="25834">MSTSVATPDAASPSTSRRGQLRALLRTTHPRQALAIAVVVGLLVALMGRPPREWLVSAAAVLVVQLALGLVDDLVDVTEDSQTQAAGKPLASGAVPRGNATYALAVLLLLAVPLSLQNGIVAGLVLLATFVVGVVHDRWLHRTPLSFVGWAASFALLTAFVSYGGWGREAEGSAPVTQFAVLAAVLGVLVHFLVALPDLVTDNRGTVRHLPLRIALRTGAPKLFAVTVALTVGVVAAMVWTALTAGIAR</sequence>
<protein>
    <submittedName>
        <fullName evidence="6">4-hydroxybenzoate polyprenyltransferase</fullName>
    </submittedName>
</protein>
<dbReference type="RefSeq" id="WP_123392131.1">
    <property type="nucleotide sequence ID" value="NZ_RKHO01000001.1"/>
</dbReference>
<proteinExistence type="predicted"/>
<reference evidence="6 7" key="1">
    <citation type="submission" date="2018-11" db="EMBL/GenBank/DDBJ databases">
        <title>Sequencing the genomes of 1000 actinobacteria strains.</title>
        <authorList>
            <person name="Klenk H.-P."/>
        </authorList>
    </citation>
    <scope>NUCLEOTIDE SEQUENCE [LARGE SCALE GENOMIC DNA]</scope>
    <source>
        <strain evidence="6 7">DSM 12652</strain>
    </source>
</reference>
<evidence type="ECO:0000256" key="3">
    <source>
        <dbReference type="ARBA" id="ARBA00022989"/>
    </source>
</evidence>
<dbReference type="Proteomes" id="UP000281738">
    <property type="component" value="Unassembled WGS sequence"/>
</dbReference>
<feature type="transmembrane region" description="Helical" evidence="5">
    <location>
        <begin position="147"/>
        <end position="166"/>
    </location>
</feature>
<dbReference type="GO" id="GO:0016020">
    <property type="term" value="C:membrane"/>
    <property type="evidence" value="ECO:0007669"/>
    <property type="project" value="UniProtKB-SubCell"/>
</dbReference>
<dbReference type="OrthoDB" id="3212588at2"/>
<feature type="transmembrane region" description="Helical" evidence="5">
    <location>
        <begin position="54"/>
        <end position="71"/>
    </location>
</feature>
<accession>A0A3N2CY87</accession>
<organism evidence="6 7">
    <name type="scientific">Nocardioides aurantiacus</name>
    <dbReference type="NCBI Taxonomy" id="86796"/>
    <lineage>
        <taxon>Bacteria</taxon>
        <taxon>Bacillati</taxon>
        <taxon>Actinomycetota</taxon>
        <taxon>Actinomycetes</taxon>
        <taxon>Propionibacteriales</taxon>
        <taxon>Nocardioidaceae</taxon>
        <taxon>Nocardioides</taxon>
    </lineage>
</organism>
<keyword evidence="2 5" id="KW-0812">Transmembrane</keyword>
<keyword evidence="7" id="KW-1185">Reference proteome</keyword>
<comment type="caution">
    <text evidence="6">The sequence shown here is derived from an EMBL/GenBank/DDBJ whole genome shotgun (WGS) entry which is preliminary data.</text>
</comment>
<evidence type="ECO:0000256" key="4">
    <source>
        <dbReference type="ARBA" id="ARBA00023136"/>
    </source>
</evidence>
<feature type="transmembrane region" description="Helical" evidence="5">
    <location>
        <begin position="222"/>
        <end position="243"/>
    </location>
</feature>
<dbReference type="InterPro" id="IPR000537">
    <property type="entry name" value="UbiA_prenyltransferase"/>
</dbReference>
<dbReference type="EMBL" id="RKHO01000001">
    <property type="protein sequence ID" value="ROR92500.1"/>
    <property type="molecule type" value="Genomic_DNA"/>
</dbReference>
<dbReference type="AlphaFoldDB" id="A0A3N2CY87"/>
<dbReference type="GO" id="GO:0016765">
    <property type="term" value="F:transferase activity, transferring alkyl or aryl (other than methyl) groups"/>
    <property type="evidence" value="ECO:0007669"/>
    <property type="project" value="InterPro"/>
</dbReference>
<dbReference type="Gene3D" id="1.10.357.140">
    <property type="entry name" value="UbiA prenyltransferase"/>
    <property type="match status" value="1"/>
</dbReference>
<feature type="transmembrane region" description="Helical" evidence="5">
    <location>
        <begin position="102"/>
        <end position="135"/>
    </location>
</feature>
<keyword evidence="3 5" id="KW-1133">Transmembrane helix</keyword>
<evidence type="ECO:0000256" key="5">
    <source>
        <dbReference type="SAM" id="Phobius"/>
    </source>
</evidence>
<dbReference type="InterPro" id="IPR044878">
    <property type="entry name" value="UbiA_sf"/>
</dbReference>
<keyword evidence="6" id="KW-0808">Transferase</keyword>